<dbReference type="GO" id="GO:0005829">
    <property type="term" value="C:cytosol"/>
    <property type="evidence" value="ECO:0007669"/>
    <property type="project" value="TreeGrafter"/>
</dbReference>
<evidence type="ECO:0000256" key="1">
    <source>
        <dbReference type="ARBA" id="ARBA00022737"/>
    </source>
</evidence>
<reference evidence="4" key="1">
    <citation type="submission" date="2020-04" db="EMBL/GenBank/DDBJ databases">
        <authorList>
            <person name="Alioto T."/>
            <person name="Alioto T."/>
            <person name="Gomez Garrido J."/>
        </authorList>
    </citation>
    <scope>NUCLEOTIDE SEQUENCE</scope>
    <source>
        <strain evidence="4">A484AB</strain>
    </source>
</reference>
<dbReference type="GO" id="GO:0071356">
    <property type="term" value="P:cellular response to tumor necrosis factor"/>
    <property type="evidence" value="ECO:0007669"/>
    <property type="project" value="TreeGrafter"/>
</dbReference>
<dbReference type="SMART" id="SM00248">
    <property type="entry name" value="ANK"/>
    <property type="match status" value="6"/>
</dbReference>
<dbReference type="PROSITE" id="PS50088">
    <property type="entry name" value="ANK_REPEAT"/>
    <property type="match status" value="4"/>
</dbReference>
<keyword evidence="2" id="KW-0040">ANK repeat</keyword>
<sequence>MYLKIFVALTLIYQTMEKDESSQGSTRHLRQDEVEHKMNSHDANTHNNSTSETECSRTHNITCKLKNVSMQEHRKRNLPELYNDSSSKIVRKEQRDVHLEREKKWKRPDCTGRHYSEAGNRKQNLLTQLLKKDKDGDTILHLSIVHHDVRRSKTVIEIMSGESLDVVNKLQQTPLHLSILTCQPILVEFLIFHGASVNTRDRNGQTALHLASKNADSECVKAIKHATESPRYSSHIVDEKPDLNLKNFEGKAAFHLAALSGSQDIVKTLLDMKADINIQDGTCGRTALHLTVESHNINMITFLLKNGANVNATTFSGNTALHLASGLGMDQLVHLLIRNGANINITNIEGDAPLYAKIVTNAQWRPPRKSQMKTMQQTTNPACSSRTTNKNAKLVSQSATLTSRVKL</sequence>
<gene>
    <name evidence="4" type="ORF">PACLA_8A087320</name>
</gene>
<proteinExistence type="predicted"/>
<dbReference type="PANTHER" id="PTHR46680:SF3">
    <property type="entry name" value="NF-KAPPA-B INHIBITOR CACTUS"/>
    <property type="match status" value="1"/>
</dbReference>
<dbReference type="Pfam" id="PF12796">
    <property type="entry name" value="Ank_2"/>
    <property type="match status" value="2"/>
</dbReference>
<feature type="compositionally biased region" description="Polar residues" evidence="3">
    <location>
        <begin position="372"/>
        <end position="402"/>
    </location>
</feature>
<evidence type="ECO:0000256" key="2">
    <source>
        <dbReference type="ARBA" id="ARBA00023043"/>
    </source>
</evidence>
<accession>A0A7D9IK42</accession>
<dbReference type="EMBL" id="CACRXK020005816">
    <property type="protein sequence ID" value="CAB4007512.1"/>
    <property type="molecule type" value="Genomic_DNA"/>
</dbReference>
<evidence type="ECO:0000256" key="3">
    <source>
        <dbReference type="SAM" id="MobiDB-lite"/>
    </source>
</evidence>
<keyword evidence="5" id="KW-1185">Reference proteome</keyword>
<dbReference type="SUPFAM" id="SSF48403">
    <property type="entry name" value="Ankyrin repeat"/>
    <property type="match status" value="1"/>
</dbReference>
<keyword evidence="1" id="KW-0677">Repeat</keyword>
<comment type="caution">
    <text evidence="4">The sequence shown here is derived from an EMBL/GenBank/DDBJ whole genome shotgun (WGS) entry which is preliminary data.</text>
</comment>
<dbReference type="InterPro" id="IPR036770">
    <property type="entry name" value="Ankyrin_rpt-contain_sf"/>
</dbReference>
<dbReference type="PROSITE" id="PS50297">
    <property type="entry name" value="ANK_REP_REGION"/>
    <property type="match status" value="4"/>
</dbReference>
<dbReference type="Gene3D" id="1.25.40.20">
    <property type="entry name" value="Ankyrin repeat-containing domain"/>
    <property type="match status" value="1"/>
</dbReference>
<dbReference type="PRINTS" id="PR01415">
    <property type="entry name" value="ANKYRIN"/>
</dbReference>
<evidence type="ECO:0000313" key="5">
    <source>
        <dbReference type="Proteomes" id="UP001152795"/>
    </source>
</evidence>
<dbReference type="Proteomes" id="UP001152795">
    <property type="component" value="Unassembled WGS sequence"/>
</dbReference>
<dbReference type="InterPro" id="IPR002110">
    <property type="entry name" value="Ankyrin_rpt"/>
</dbReference>
<organism evidence="4 5">
    <name type="scientific">Paramuricea clavata</name>
    <name type="common">Red gorgonian</name>
    <name type="synonym">Violescent sea-whip</name>
    <dbReference type="NCBI Taxonomy" id="317549"/>
    <lineage>
        <taxon>Eukaryota</taxon>
        <taxon>Metazoa</taxon>
        <taxon>Cnidaria</taxon>
        <taxon>Anthozoa</taxon>
        <taxon>Octocorallia</taxon>
        <taxon>Malacalcyonacea</taxon>
        <taxon>Plexauridae</taxon>
        <taxon>Paramuricea</taxon>
    </lineage>
</organism>
<dbReference type="InterPro" id="IPR051070">
    <property type="entry name" value="NF-kappa-B_inhibitor"/>
</dbReference>
<evidence type="ECO:0000313" key="4">
    <source>
        <dbReference type="EMBL" id="CAB4007512.1"/>
    </source>
</evidence>
<feature type="region of interest" description="Disordered" evidence="3">
    <location>
        <begin position="368"/>
        <end position="402"/>
    </location>
</feature>
<dbReference type="GO" id="GO:0051059">
    <property type="term" value="F:NF-kappaB binding"/>
    <property type="evidence" value="ECO:0007669"/>
    <property type="project" value="TreeGrafter"/>
</dbReference>
<dbReference type="OrthoDB" id="10254947at2759"/>
<name>A0A7D9IK42_PARCT</name>
<protein>
    <submittedName>
        <fullName evidence="4">B-cell lymphoma 3</fullName>
    </submittedName>
</protein>
<dbReference type="PANTHER" id="PTHR46680">
    <property type="entry name" value="NF-KAPPA-B INHIBITOR ALPHA"/>
    <property type="match status" value="1"/>
</dbReference>
<dbReference type="AlphaFoldDB" id="A0A7D9IK42"/>